<dbReference type="AlphaFoldDB" id="A0A8H3FV37"/>
<keyword evidence="1" id="KW-0732">Signal</keyword>
<organism evidence="2 3">
    <name type="scientific">Alectoria fallacina</name>
    <dbReference type="NCBI Taxonomy" id="1903189"/>
    <lineage>
        <taxon>Eukaryota</taxon>
        <taxon>Fungi</taxon>
        <taxon>Dikarya</taxon>
        <taxon>Ascomycota</taxon>
        <taxon>Pezizomycotina</taxon>
        <taxon>Lecanoromycetes</taxon>
        <taxon>OSLEUM clade</taxon>
        <taxon>Lecanoromycetidae</taxon>
        <taxon>Lecanorales</taxon>
        <taxon>Lecanorineae</taxon>
        <taxon>Parmeliaceae</taxon>
        <taxon>Alectoria</taxon>
    </lineage>
</organism>
<dbReference type="Proteomes" id="UP000664203">
    <property type="component" value="Unassembled WGS sequence"/>
</dbReference>
<dbReference type="EMBL" id="CAJPDR010000242">
    <property type="protein sequence ID" value="CAF9927936.1"/>
    <property type="molecule type" value="Genomic_DNA"/>
</dbReference>
<accession>A0A8H3FV37</accession>
<sequence length="260" mass="25611">MRALIAYALIACLTLPPALAAQYSPFVASTKEQSSRLEGLISLNLFRRDSRCPISCSSVGNSKACCPNKTNCAIDEAGNIACCPNNAHCTGMVGPAAAPTTALPVAGTSTTASAAAVTHAITGSSTVANSYYPFPFLPTTYANAAECTTSYSSCQLESAKCTGMLEGGGMGVTVSGPGGGITQQGAIAPASAESICSSLSAEACHGLALTQCSTLGGAAKTAAAGTFVEGSANTAPTRCAGALYGVGMGVAVGLAGRVMG</sequence>
<evidence type="ECO:0000256" key="1">
    <source>
        <dbReference type="SAM" id="SignalP"/>
    </source>
</evidence>
<evidence type="ECO:0000313" key="3">
    <source>
        <dbReference type="Proteomes" id="UP000664203"/>
    </source>
</evidence>
<evidence type="ECO:0000313" key="2">
    <source>
        <dbReference type="EMBL" id="CAF9927936.1"/>
    </source>
</evidence>
<protein>
    <submittedName>
        <fullName evidence="2">Uncharacterized protein</fullName>
    </submittedName>
</protein>
<gene>
    <name evidence="2" type="ORF">ALECFALPRED_003912</name>
</gene>
<name>A0A8H3FV37_9LECA</name>
<reference evidence="2" key="1">
    <citation type="submission" date="2021-03" db="EMBL/GenBank/DDBJ databases">
        <authorList>
            <person name="Tagirdzhanova G."/>
        </authorList>
    </citation>
    <scope>NUCLEOTIDE SEQUENCE</scope>
</reference>
<feature type="chain" id="PRO_5034292651" evidence="1">
    <location>
        <begin position="21"/>
        <end position="260"/>
    </location>
</feature>
<proteinExistence type="predicted"/>
<dbReference type="PANTHER" id="PTHR39599">
    <property type="entry name" value="GPI-ANCHORED PROTEIN (EUROFUNG)-RELATED-RELATED"/>
    <property type="match status" value="1"/>
</dbReference>
<keyword evidence="3" id="KW-1185">Reference proteome</keyword>
<dbReference type="PANTHER" id="PTHR39599:SF1">
    <property type="entry name" value="GPI-ANCHORED PROTEIN (EUROFUNG)"/>
    <property type="match status" value="1"/>
</dbReference>
<comment type="caution">
    <text evidence="2">The sequence shown here is derived from an EMBL/GenBank/DDBJ whole genome shotgun (WGS) entry which is preliminary data.</text>
</comment>
<feature type="signal peptide" evidence="1">
    <location>
        <begin position="1"/>
        <end position="20"/>
    </location>
</feature>
<dbReference type="OrthoDB" id="5410926at2759"/>